<dbReference type="Pfam" id="PF00582">
    <property type="entry name" value="Usp"/>
    <property type="match status" value="1"/>
</dbReference>
<dbReference type="InterPro" id="IPR006015">
    <property type="entry name" value="Universal_stress_UspA"/>
</dbReference>
<sequence>MYKTILCAIEISDEGDKVLSKAYELSQLYDAKLFITHIIPYAILPKDYQKELKENALPSLESKASSLGIPMKNITVKVGKPYEQIYLLAENKNADLIVVGTHSKKGINALIGSTANGVANYAKCDVILIRI</sequence>
<dbReference type="HOGENOM" id="CLU_049301_11_3_7"/>
<evidence type="ECO:0000313" key="5">
    <source>
        <dbReference type="Proteomes" id="UP000005778"/>
    </source>
</evidence>
<dbReference type="eggNOG" id="COG0589">
    <property type="taxonomic scope" value="Bacteria"/>
</dbReference>
<evidence type="ECO:0000259" key="3">
    <source>
        <dbReference type="Pfam" id="PF00582"/>
    </source>
</evidence>
<dbReference type="PIRSF" id="PIRSF006276">
    <property type="entry name" value="UspA"/>
    <property type="match status" value="1"/>
</dbReference>
<accession>I5AZ63</accession>
<dbReference type="PRINTS" id="PR01438">
    <property type="entry name" value="UNVRSLSTRESS"/>
</dbReference>
<proteinExistence type="inferred from homology"/>
<dbReference type="InterPro" id="IPR014729">
    <property type="entry name" value="Rossmann-like_a/b/a_fold"/>
</dbReference>
<reference evidence="4 5" key="1">
    <citation type="submission" date="2011-09" db="EMBL/GenBank/DDBJ databases">
        <authorList>
            <consortium name="US DOE Joint Genome Institute (JGI-PGF)"/>
            <person name="Lucas S."/>
            <person name="Han J."/>
            <person name="Lapidus A."/>
            <person name="Cheng J.-F."/>
            <person name="Goodwin L."/>
            <person name="Pitluck S."/>
            <person name="Peters L."/>
            <person name="Land M.L."/>
            <person name="Hauser L."/>
            <person name="Orellana R."/>
            <person name="Lovley D."/>
            <person name="Woyke T.J."/>
        </authorList>
    </citation>
    <scope>NUCLEOTIDE SEQUENCE [LARGE SCALE GENOMIC DNA]</scope>
    <source>
        <strain evidence="4 5">2ac9</strain>
    </source>
</reference>
<organism evidence="4 5">
    <name type="scientific">Desulfobacter postgatei 2ac9</name>
    <dbReference type="NCBI Taxonomy" id="879212"/>
    <lineage>
        <taxon>Bacteria</taxon>
        <taxon>Pseudomonadati</taxon>
        <taxon>Thermodesulfobacteriota</taxon>
        <taxon>Desulfobacteria</taxon>
        <taxon>Desulfobacterales</taxon>
        <taxon>Desulfobacteraceae</taxon>
        <taxon>Desulfobacter</taxon>
    </lineage>
</organism>
<dbReference type="OrthoDB" id="9788959at2"/>
<evidence type="ECO:0000256" key="1">
    <source>
        <dbReference type="ARBA" id="ARBA00008791"/>
    </source>
</evidence>
<dbReference type="GO" id="GO:0005737">
    <property type="term" value="C:cytoplasm"/>
    <property type="evidence" value="ECO:0007669"/>
    <property type="project" value="UniProtKB-SubCell"/>
</dbReference>
<reference evidence="4 5" key="2">
    <citation type="submission" date="2012-02" db="EMBL/GenBank/DDBJ databases">
        <title>Improved High-Quality Draft sequence of Desulfobacter postgatei 2ac9.</title>
        <authorList>
            <consortium name="US DOE Joint Genome Institute"/>
            <person name="Lucas S."/>
            <person name="Han J."/>
            <person name="Lapidus A."/>
            <person name="Cheng J.-F."/>
            <person name="Goodwin L."/>
            <person name="Pitluck S."/>
            <person name="Peters L."/>
            <person name="Ovchinnikova G."/>
            <person name="Held B."/>
            <person name="Detter J.C."/>
            <person name="Han C."/>
            <person name="Tapia R."/>
            <person name="Land M."/>
            <person name="Hauser L."/>
            <person name="Kyrpides N."/>
            <person name="Ivanova N."/>
            <person name="Pagani I."/>
            <person name="Orellana R."/>
            <person name="Lovley D."/>
            <person name="Woyke T."/>
        </authorList>
    </citation>
    <scope>NUCLEOTIDE SEQUENCE [LARGE SCALE GENOMIC DNA]</scope>
    <source>
        <strain evidence="4 5">2ac9</strain>
    </source>
</reference>
<gene>
    <name evidence="4" type="ORF">DespoDRAFT_00510</name>
</gene>
<dbReference type="InterPro" id="IPR006016">
    <property type="entry name" value="UspA"/>
</dbReference>
<evidence type="ECO:0000313" key="4">
    <source>
        <dbReference type="EMBL" id="EIM62526.1"/>
    </source>
</evidence>
<dbReference type="PANTHER" id="PTHR46268">
    <property type="entry name" value="STRESS RESPONSE PROTEIN NHAX"/>
    <property type="match status" value="1"/>
</dbReference>
<dbReference type="Proteomes" id="UP000005778">
    <property type="component" value="Chromosome"/>
</dbReference>
<dbReference type="PANTHER" id="PTHR46268:SF6">
    <property type="entry name" value="UNIVERSAL STRESS PROTEIN UP12"/>
    <property type="match status" value="1"/>
</dbReference>
<keyword evidence="5" id="KW-1185">Reference proteome</keyword>
<dbReference type="SUPFAM" id="SSF52402">
    <property type="entry name" value="Adenine nucleotide alpha hydrolases-like"/>
    <property type="match status" value="1"/>
</dbReference>
<comment type="subcellular location">
    <subcellularLocation>
        <location evidence="2">Cytoplasm</location>
    </subcellularLocation>
</comment>
<feature type="domain" description="UspA" evidence="3">
    <location>
        <begin position="1"/>
        <end position="130"/>
    </location>
</feature>
<dbReference type="Gene3D" id="3.40.50.620">
    <property type="entry name" value="HUPs"/>
    <property type="match status" value="1"/>
</dbReference>
<name>I5AZ63_9BACT</name>
<dbReference type="RefSeq" id="WP_004071135.1">
    <property type="nucleotide sequence ID" value="NZ_CM001488.1"/>
</dbReference>
<keyword evidence="2" id="KW-0963">Cytoplasm</keyword>
<evidence type="ECO:0000256" key="2">
    <source>
        <dbReference type="PIRNR" id="PIRNR006276"/>
    </source>
</evidence>
<protein>
    <recommendedName>
        <fullName evidence="2">Universal stress protein</fullName>
    </recommendedName>
</protein>
<dbReference type="AlphaFoldDB" id="I5AZ63"/>
<comment type="similarity">
    <text evidence="1 2">Belongs to the universal stress protein A family.</text>
</comment>
<dbReference type="EMBL" id="CM001488">
    <property type="protein sequence ID" value="EIM62526.1"/>
    <property type="molecule type" value="Genomic_DNA"/>
</dbReference>